<dbReference type="Pfam" id="PF07883">
    <property type="entry name" value="Cupin_2"/>
    <property type="match status" value="1"/>
</dbReference>
<sequence length="154" mass="16203">MRTALLSALLCVGVGCARVSSNQPVRYVVDGARAPTFRIAQGKGTALLLLNEETGARAASMGVLELQGGGTVPEHVHADSVEMLYVEEGGAEMTIEGQTMSVRQGDAVYIPAGLRHSARVAESTPRFRSVQVYVGPGPEARFRQGEPVTPAVSP</sequence>
<dbReference type="PROSITE" id="PS51257">
    <property type="entry name" value="PROKAR_LIPOPROTEIN"/>
    <property type="match status" value="1"/>
</dbReference>
<evidence type="ECO:0000313" key="3">
    <source>
        <dbReference type="EMBL" id="OJH38507.1"/>
    </source>
</evidence>
<dbReference type="SUPFAM" id="SSF51182">
    <property type="entry name" value="RmlC-like cupins"/>
    <property type="match status" value="1"/>
</dbReference>
<gene>
    <name evidence="3" type="ORF">BON30_25295</name>
</gene>
<dbReference type="PANTHER" id="PTHR35848">
    <property type="entry name" value="OXALATE-BINDING PROTEIN"/>
    <property type="match status" value="1"/>
</dbReference>
<evidence type="ECO:0000259" key="2">
    <source>
        <dbReference type="Pfam" id="PF07883"/>
    </source>
</evidence>
<dbReference type="InterPro" id="IPR011051">
    <property type="entry name" value="RmlC_Cupin_sf"/>
</dbReference>
<organism evidence="3 4">
    <name type="scientific">Cystobacter ferrugineus</name>
    <dbReference type="NCBI Taxonomy" id="83449"/>
    <lineage>
        <taxon>Bacteria</taxon>
        <taxon>Pseudomonadati</taxon>
        <taxon>Myxococcota</taxon>
        <taxon>Myxococcia</taxon>
        <taxon>Myxococcales</taxon>
        <taxon>Cystobacterineae</taxon>
        <taxon>Archangiaceae</taxon>
        <taxon>Cystobacter</taxon>
    </lineage>
</organism>
<reference evidence="3 4" key="2">
    <citation type="submission" date="2016-12" db="EMBL/GenBank/DDBJ databases">
        <title>Draft Genome Sequence of Cystobacter ferrugineus Strain Cbfe23.</title>
        <authorList>
            <person name="Akbar S."/>
            <person name="Dowd S.E."/>
            <person name="Stevens D.C."/>
        </authorList>
    </citation>
    <scope>NUCLEOTIDE SEQUENCE [LARGE SCALE GENOMIC DNA]</scope>
    <source>
        <strain evidence="3 4">Cbfe23</strain>
    </source>
</reference>
<dbReference type="InterPro" id="IPR013096">
    <property type="entry name" value="Cupin_2"/>
</dbReference>
<protein>
    <submittedName>
        <fullName evidence="3">Cupin</fullName>
    </submittedName>
</protein>
<dbReference type="OrthoDB" id="9791637at2"/>
<name>A0A1L9B8C1_9BACT</name>
<accession>A0A1L9B8C1</accession>
<evidence type="ECO:0000313" key="4">
    <source>
        <dbReference type="Proteomes" id="UP000182229"/>
    </source>
</evidence>
<dbReference type="Gene3D" id="2.60.120.10">
    <property type="entry name" value="Jelly Rolls"/>
    <property type="match status" value="1"/>
</dbReference>
<feature type="domain" description="Cupin type-2" evidence="2">
    <location>
        <begin position="63"/>
        <end position="125"/>
    </location>
</feature>
<proteinExistence type="predicted"/>
<comment type="caution">
    <text evidence="3">The sequence shown here is derived from an EMBL/GenBank/DDBJ whole genome shotgun (WGS) entry which is preliminary data.</text>
</comment>
<dbReference type="AlphaFoldDB" id="A0A1L9B8C1"/>
<dbReference type="EMBL" id="MPIN01000006">
    <property type="protein sequence ID" value="OJH38507.1"/>
    <property type="molecule type" value="Genomic_DNA"/>
</dbReference>
<dbReference type="Proteomes" id="UP000182229">
    <property type="component" value="Unassembled WGS sequence"/>
</dbReference>
<dbReference type="PANTHER" id="PTHR35848:SF6">
    <property type="entry name" value="CUPIN TYPE-2 DOMAIN-CONTAINING PROTEIN"/>
    <property type="match status" value="1"/>
</dbReference>
<dbReference type="InterPro" id="IPR051610">
    <property type="entry name" value="GPI/OXD"/>
</dbReference>
<keyword evidence="1" id="KW-0479">Metal-binding</keyword>
<dbReference type="STRING" id="83449.BON30_25295"/>
<dbReference type="GO" id="GO:0046872">
    <property type="term" value="F:metal ion binding"/>
    <property type="evidence" value="ECO:0007669"/>
    <property type="project" value="UniProtKB-KW"/>
</dbReference>
<reference evidence="4" key="1">
    <citation type="submission" date="2016-11" db="EMBL/GenBank/DDBJ databases">
        <authorList>
            <person name="Shukria A."/>
            <person name="Stevens D.C."/>
        </authorList>
    </citation>
    <scope>NUCLEOTIDE SEQUENCE [LARGE SCALE GENOMIC DNA]</scope>
    <source>
        <strain evidence="4">Cbfe23</strain>
    </source>
</reference>
<dbReference type="InterPro" id="IPR014710">
    <property type="entry name" value="RmlC-like_jellyroll"/>
</dbReference>
<keyword evidence="4" id="KW-1185">Reference proteome</keyword>
<evidence type="ECO:0000256" key="1">
    <source>
        <dbReference type="ARBA" id="ARBA00022723"/>
    </source>
</evidence>